<accession>A0ABW6I6H5</accession>
<dbReference type="Pfam" id="PF02348">
    <property type="entry name" value="CTP_transf_3"/>
    <property type="match status" value="1"/>
</dbReference>
<dbReference type="PANTHER" id="PTHR21485:SF6">
    <property type="entry name" value="N-ACYLNEURAMINATE CYTIDYLYLTRANSFERASE-RELATED"/>
    <property type="match status" value="1"/>
</dbReference>
<dbReference type="SUPFAM" id="SSF53448">
    <property type="entry name" value="Nucleotide-diphospho-sugar transferases"/>
    <property type="match status" value="1"/>
</dbReference>
<reference evidence="1 2" key="1">
    <citation type="submission" date="2024-06" db="EMBL/GenBank/DDBJ databases">
        <title>Flavobacterium spp. isolated from glacier.</title>
        <authorList>
            <person name="Han D."/>
        </authorList>
    </citation>
    <scope>NUCLEOTIDE SEQUENCE [LARGE SCALE GENOMIC DNA]</scope>
    <source>
        <strain evidence="1 2">ZS1P70</strain>
    </source>
</reference>
<dbReference type="GO" id="GO:0016779">
    <property type="term" value="F:nucleotidyltransferase activity"/>
    <property type="evidence" value="ECO:0007669"/>
    <property type="project" value="UniProtKB-KW"/>
</dbReference>
<gene>
    <name evidence="1" type="ORF">ACFX5F_11725</name>
</gene>
<keyword evidence="2" id="KW-1185">Reference proteome</keyword>
<proteinExistence type="predicted"/>
<keyword evidence="1" id="KW-0808">Transferase</keyword>
<dbReference type="InterPro" id="IPR050793">
    <property type="entry name" value="CMP-NeuNAc_synthase"/>
</dbReference>
<sequence>MILGTICCRGGSKGVLGKNTRLLNGMPLLTYTINAAQQSKYLNDLIVSSDSQEILDISKNNGVAITFVRPDDLSTDTASKWPVFIHAIEKYEKLTGKTVRYIVDMDVTVPLKTTQDIDNAIVLALQSPEIDVVITGYEPERNPYFNMMEINNSGFAEMVKKTETPIVRRQDAPKVFSLTPAAYVIKKEALYQYQHWSEAKCMISEMPRERAIDIDTELDFKLIEFLLNDK</sequence>
<dbReference type="InterPro" id="IPR003329">
    <property type="entry name" value="Cytidylyl_trans"/>
</dbReference>
<evidence type="ECO:0000313" key="1">
    <source>
        <dbReference type="EMBL" id="MFE3871888.1"/>
    </source>
</evidence>
<dbReference type="Proteomes" id="UP001600107">
    <property type="component" value="Unassembled WGS sequence"/>
</dbReference>
<comment type="caution">
    <text evidence="1">The sequence shown here is derived from an EMBL/GenBank/DDBJ whole genome shotgun (WGS) entry which is preliminary data.</text>
</comment>
<dbReference type="PANTHER" id="PTHR21485">
    <property type="entry name" value="HAD SUPERFAMILY MEMBERS CMAS AND KDSC"/>
    <property type="match status" value="1"/>
</dbReference>
<dbReference type="CDD" id="cd02513">
    <property type="entry name" value="CMP-NeuAc_Synthase"/>
    <property type="match status" value="1"/>
</dbReference>
<evidence type="ECO:0000313" key="2">
    <source>
        <dbReference type="Proteomes" id="UP001600107"/>
    </source>
</evidence>
<organism evidence="1 2">
    <name type="scientific">Flavobacterium zhoui</name>
    <dbReference type="NCBI Taxonomy" id="3230414"/>
    <lineage>
        <taxon>Bacteria</taxon>
        <taxon>Pseudomonadati</taxon>
        <taxon>Bacteroidota</taxon>
        <taxon>Flavobacteriia</taxon>
        <taxon>Flavobacteriales</taxon>
        <taxon>Flavobacteriaceae</taxon>
        <taxon>Flavobacterium</taxon>
    </lineage>
</organism>
<dbReference type="Gene3D" id="3.90.550.10">
    <property type="entry name" value="Spore Coat Polysaccharide Biosynthesis Protein SpsA, Chain A"/>
    <property type="match status" value="1"/>
</dbReference>
<name>A0ABW6I6H5_9FLAO</name>
<protein>
    <submittedName>
        <fullName evidence="1">Cytidylyltransferase domain-containing protein</fullName>
    </submittedName>
</protein>
<dbReference type="InterPro" id="IPR029044">
    <property type="entry name" value="Nucleotide-diphossugar_trans"/>
</dbReference>
<keyword evidence="1" id="KW-0548">Nucleotidyltransferase</keyword>
<dbReference type="RefSeq" id="WP_379852220.1">
    <property type="nucleotide sequence ID" value="NZ_JBHZPY010000010.1"/>
</dbReference>
<dbReference type="EMBL" id="JBHZPY010000010">
    <property type="protein sequence ID" value="MFE3871888.1"/>
    <property type="molecule type" value="Genomic_DNA"/>
</dbReference>